<feature type="compositionally biased region" description="Basic and acidic residues" evidence="1">
    <location>
        <begin position="15"/>
        <end position="27"/>
    </location>
</feature>
<comment type="caution">
    <text evidence="2">The sequence shown here is derived from an EMBL/GenBank/DDBJ whole genome shotgun (WGS) entry which is preliminary data.</text>
</comment>
<evidence type="ECO:0000313" key="3">
    <source>
        <dbReference type="Proteomes" id="UP000813461"/>
    </source>
</evidence>
<feature type="region of interest" description="Disordered" evidence="1">
    <location>
        <begin position="146"/>
        <end position="172"/>
    </location>
</feature>
<reference evidence="2" key="1">
    <citation type="journal article" date="2021" name="Nat. Commun.">
        <title>Genetic determinants of endophytism in the Arabidopsis root mycobiome.</title>
        <authorList>
            <person name="Mesny F."/>
            <person name="Miyauchi S."/>
            <person name="Thiergart T."/>
            <person name="Pickel B."/>
            <person name="Atanasova L."/>
            <person name="Karlsson M."/>
            <person name="Huettel B."/>
            <person name="Barry K.W."/>
            <person name="Haridas S."/>
            <person name="Chen C."/>
            <person name="Bauer D."/>
            <person name="Andreopoulos W."/>
            <person name="Pangilinan J."/>
            <person name="LaButti K."/>
            <person name="Riley R."/>
            <person name="Lipzen A."/>
            <person name="Clum A."/>
            <person name="Drula E."/>
            <person name="Henrissat B."/>
            <person name="Kohler A."/>
            <person name="Grigoriev I.V."/>
            <person name="Martin F.M."/>
            <person name="Hacquard S."/>
        </authorList>
    </citation>
    <scope>NUCLEOTIDE SEQUENCE</scope>
    <source>
        <strain evidence="2">MPI-SDFR-AT-0120</strain>
    </source>
</reference>
<dbReference type="OrthoDB" id="3359339at2759"/>
<dbReference type="AlphaFoldDB" id="A0A8K0W3C1"/>
<dbReference type="EMBL" id="JAGMVJ010000002">
    <property type="protein sequence ID" value="KAH7093662.1"/>
    <property type="molecule type" value="Genomic_DNA"/>
</dbReference>
<gene>
    <name evidence="2" type="ORF">FB567DRAFT_610234</name>
</gene>
<feature type="region of interest" description="Disordered" evidence="1">
    <location>
        <begin position="54"/>
        <end position="122"/>
    </location>
</feature>
<name>A0A8K0W3C1_9PLEO</name>
<feature type="compositionally biased region" description="Polar residues" evidence="1">
    <location>
        <begin position="68"/>
        <end position="100"/>
    </location>
</feature>
<sequence>MSANFENTTPLKVAEQAERDLNSDAAKKGHAGSASSTLPLFFTSLFHPVLLPAIPTTQTLPSPPHPKTPQSKRLTRSPTATDSGIDESATTKFPGSTVSYGTGGSLNREIPESEGGSVNPATGNLYKAGDFAKGGVGAPEAAREGYARNHGGEDDVRGNTVDGATLRESGAK</sequence>
<keyword evidence="3" id="KW-1185">Reference proteome</keyword>
<feature type="compositionally biased region" description="Basic and acidic residues" evidence="1">
    <location>
        <begin position="146"/>
        <end position="157"/>
    </location>
</feature>
<proteinExistence type="predicted"/>
<protein>
    <submittedName>
        <fullName evidence="2">Uncharacterized protein</fullName>
    </submittedName>
</protein>
<organism evidence="2 3">
    <name type="scientific">Paraphoma chrysanthemicola</name>
    <dbReference type="NCBI Taxonomy" id="798071"/>
    <lineage>
        <taxon>Eukaryota</taxon>
        <taxon>Fungi</taxon>
        <taxon>Dikarya</taxon>
        <taxon>Ascomycota</taxon>
        <taxon>Pezizomycotina</taxon>
        <taxon>Dothideomycetes</taxon>
        <taxon>Pleosporomycetidae</taxon>
        <taxon>Pleosporales</taxon>
        <taxon>Pleosporineae</taxon>
        <taxon>Phaeosphaeriaceae</taxon>
        <taxon>Paraphoma</taxon>
    </lineage>
</organism>
<evidence type="ECO:0000313" key="2">
    <source>
        <dbReference type="EMBL" id="KAH7093662.1"/>
    </source>
</evidence>
<feature type="region of interest" description="Disordered" evidence="1">
    <location>
        <begin position="1"/>
        <end position="34"/>
    </location>
</feature>
<feature type="compositionally biased region" description="Polar residues" evidence="1">
    <location>
        <begin position="1"/>
        <end position="10"/>
    </location>
</feature>
<accession>A0A8K0W3C1</accession>
<evidence type="ECO:0000256" key="1">
    <source>
        <dbReference type="SAM" id="MobiDB-lite"/>
    </source>
</evidence>
<dbReference type="Proteomes" id="UP000813461">
    <property type="component" value="Unassembled WGS sequence"/>
</dbReference>